<protein>
    <submittedName>
        <fullName evidence="3">Putative outer membrane autotransporter barrel domain protein</fullName>
    </submittedName>
</protein>
<dbReference type="AlphaFoldDB" id="A0A0B3RVR1"/>
<feature type="chain" id="PRO_5002082736" evidence="1">
    <location>
        <begin position="24"/>
        <end position="643"/>
    </location>
</feature>
<dbReference type="SUPFAM" id="SSF103515">
    <property type="entry name" value="Autotransporter"/>
    <property type="match status" value="1"/>
</dbReference>
<dbReference type="Gene3D" id="2.40.128.130">
    <property type="entry name" value="Autotransporter beta-domain"/>
    <property type="match status" value="1"/>
</dbReference>
<dbReference type="InterPro" id="IPR036709">
    <property type="entry name" value="Autotransporte_beta_dom_sf"/>
</dbReference>
<dbReference type="PROSITE" id="PS51208">
    <property type="entry name" value="AUTOTRANSPORTER"/>
    <property type="match status" value="1"/>
</dbReference>
<evidence type="ECO:0000313" key="4">
    <source>
        <dbReference type="Proteomes" id="UP000030960"/>
    </source>
</evidence>
<dbReference type="OrthoDB" id="7842713at2"/>
<feature type="domain" description="Autotransporter" evidence="2">
    <location>
        <begin position="383"/>
        <end position="643"/>
    </location>
</feature>
<dbReference type="RefSeq" id="WP_043135861.1">
    <property type="nucleotide sequence ID" value="NZ_JSUQ01000001.1"/>
</dbReference>
<evidence type="ECO:0000313" key="3">
    <source>
        <dbReference type="EMBL" id="KHQ54985.1"/>
    </source>
</evidence>
<feature type="signal peptide" evidence="1">
    <location>
        <begin position="1"/>
        <end position="23"/>
    </location>
</feature>
<comment type="caution">
    <text evidence="3">The sequence shown here is derived from an EMBL/GenBank/DDBJ whole genome shotgun (WGS) entry which is preliminary data.</text>
</comment>
<dbReference type="InterPro" id="IPR005546">
    <property type="entry name" value="Autotransporte_beta"/>
</dbReference>
<sequence length="643" mass="65505">MNRVSPLALAAALMALLPAGAFAQSACLPSDPADGDDVICAGSGLGIEDDGFDDGTITITPTGVIDGGDRGLRVDDGVTIVNDGFVRGPGDHGIQGDNDVLVTNNGTVIGVGGDGINIDDNGVVINNGVITSLDDDGVQLEERPLVINNGTITAPDEGINVNVDYAQVANTGTVIAGDDGVNAGNFADIFNSGLIQSTGDQDAIDLDSGKITNHGRLISLGAEDGIDFDAPAAGPSFVRNTGHIEGNIAINTDAADLAVQEIVNSGSLIGRGGVAVNLGGGDDILLLLDGSVVSGAIEMGAGRDTLAVMTRRSQVLTFGTTVPETITVRGGGFVLLNAAPAPGAKPAVVVTAPTLIVVDEAPVSSPDRLSRELGMGIGGSVLDFQVARGPWLGTFANAGTIAPDSSQGADYASRGIAVGFGTGWQGISPFVGYGQGASDLDDGVTETRIRSYFVGLGLTGERGRFSYDAALYAGRTHNKINSPDSHTGSADFDGQLLGVSLRGGGLLWQNPTAGYGIDLVMQGDYLRHKTERHDLSGLAGGKISERTTTTTALRVEMGLPMQVNDMSMRPYLALTSFGGTPDDITFSVGGASTTFDAADVSGGNALALGASFATGGNGLKGRFEVSRDADDNTSWGIKLGMQF</sequence>
<evidence type="ECO:0000259" key="2">
    <source>
        <dbReference type="PROSITE" id="PS51208"/>
    </source>
</evidence>
<proteinExistence type="predicted"/>
<reference evidence="3 4" key="1">
    <citation type="submission" date="2014-10" db="EMBL/GenBank/DDBJ databases">
        <title>Genome sequence of Ponticoccus sp. strain UMTAT08 isolated from clonal culture of toxic dinoflagellate Alexandrium tamiyavanichii.</title>
        <authorList>
            <person name="Gan H.Y."/>
            <person name="Muhd D.-D."/>
            <person name="Mohd Noor M.E."/>
            <person name="Yeong Y.S."/>
            <person name="Usup G."/>
        </authorList>
    </citation>
    <scope>NUCLEOTIDE SEQUENCE [LARGE SCALE GENOMIC DNA]</scope>
    <source>
        <strain evidence="3 4">UMTAT08</strain>
    </source>
</reference>
<keyword evidence="4" id="KW-1185">Reference proteome</keyword>
<keyword evidence="1" id="KW-0732">Signal</keyword>
<organism evidence="3 4">
    <name type="scientific">Mameliella alba</name>
    <dbReference type="NCBI Taxonomy" id="561184"/>
    <lineage>
        <taxon>Bacteria</taxon>
        <taxon>Pseudomonadati</taxon>
        <taxon>Pseudomonadota</taxon>
        <taxon>Alphaproteobacteria</taxon>
        <taxon>Rhodobacterales</taxon>
        <taxon>Roseobacteraceae</taxon>
        <taxon>Mameliella</taxon>
    </lineage>
</organism>
<dbReference type="Proteomes" id="UP000030960">
    <property type="component" value="Unassembled WGS sequence"/>
</dbReference>
<dbReference type="EMBL" id="JSUQ01000001">
    <property type="protein sequence ID" value="KHQ54985.1"/>
    <property type="molecule type" value="Genomic_DNA"/>
</dbReference>
<dbReference type="STRING" id="561184.SAMN05216376_10319"/>
<accession>A0A0B3RVR1</accession>
<gene>
    <name evidence="3" type="ORF">OA50_00019</name>
</gene>
<name>A0A0B3RVR1_9RHOB</name>
<evidence type="ECO:0000256" key="1">
    <source>
        <dbReference type="SAM" id="SignalP"/>
    </source>
</evidence>